<organism evidence="2 3">
    <name type="scientific">Alishewanella jeotgali KCTC 22429</name>
    <dbReference type="NCBI Taxonomy" id="1129374"/>
    <lineage>
        <taxon>Bacteria</taxon>
        <taxon>Pseudomonadati</taxon>
        <taxon>Pseudomonadota</taxon>
        <taxon>Gammaproteobacteria</taxon>
        <taxon>Alteromonadales</taxon>
        <taxon>Alteromonadaceae</taxon>
        <taxon>Alishewanella</taxon>
    </lineage>
</organism>
<keyword evidence="1" id="KW-0812">Transmembrane</keyword>
<dbReference type="Proteomes" id="UP000012046">
    <property type="component" value="Unassembled WGS sequence"/>
</dbReference>
<keyword evidence="1" id="KW-0472">Membrane</keyword>
<dbReference type="eggNOG" id="COG2862">
    <property type="taxonomic scope" value="Bacteria"/>
</dbReference>
<keyword evidence="3" id="KW-1185">Reference proteome</keyword>
<reference evidence="2 3" key="1">
    <citation type="journal article" date="2012" name="J. Bacteriol.">
        <title>Genome Sequence of Extracellular-Protease-Producing Alishewanella jeotgali Isolated from Traditional Korean Fermented Seafood.</title>
        <authorList>
            <person name="Jung J."/>
            <person name="Chun J."/>
            <person name="Park W."/>
        </authorList>
    </citation>
    <scope>NUCLEOTIDE SEQUENCE [LARGE SCALE GENOMIC DNA]</scope>
    <source>
        <strain evidence="2 3">KCTC 22429</strain>
    </source>
</reference>
<feature type="transmembrane region" description="Helical" evidence="1">
    <location>
        <begin position="65"/>
        <end position="90"/>
    </location>
</feature>
<dbReference type="InterPro" id="IPR005134">
    <property type="entry name" value="UPF0114"/>
</dbReference>
<protein>
    <recommendedName>
        <fullName evidence="4">YqhA family protein</fullName>
    </recommendedName>
</protein>
<evidence type="ECO:0000313" key="2">
    <source>
        <dbReference type="EMBL" id="EHR40563.1"/>
    </source>
</evidence>
<feature type="transmembrane region" description="Helical" evidence="1">
    <location>
        <begin position="141"/>
        <end position="159"/>
    </location>
</feature>
<comment type="caution">
    <text evidence="2">The sequence shown here is derived from an EMBL/GenBank/DDBJ whole genome shotgun (WGS) entry which is preliminary data.</text>
</comment>
<dbReference type="EMBL" id="AHTH01000037">
    <property type="protein sequence ID" value="EHR40563.1"/>
    <property type="molecule type" value="Genomic_DNA"/>
</dbReference>
<dbReference type="PROSITE" id="PS51257">
    <property type="entry name" value="PROKAR_LIPOPROTEIN"/>
    <property type="match status" value="1"/>
</dbReference>
<feature type="transmembrane region" description="Helical" evidence="1">
    <location>
        <begin position="16"/>
        <end position="45"/>
    </location>
</feature>
<feature type="transmembrane region" description="Helical" evidence="1">
    <location>
        <begin position="111"/>
        <end position="129"/>
    </location>
</feature>
<keyword evidence="1" id="KW-1133">Transmembrane helix</keyword>
<dbReference type="PIRSF" id="PIRSF026509">
    <property type="entry name" value="UCP026509"/>
    <property type="match status" value="1"/>
</dbReference>
<dbReference type="STRING" id="1129374.AJE_10869"/>
<accession>H3ZFS9</accession>
<dbReference type="RefSeq" id="WP_008950886.1">
    <property type="nucleotide sequence ID" value="NZ_AHTH01000037.1"/>
</dbReference>
<name>H3ZFS9_9ALTE</name>
<evidence type="ECO:0000256" key="1">
    <source>
        <dbReference type="SAM" id="Phobius"/>
    </source>
</evidence>
<proteinExistence type="predicted"/>
<dbReference type="PATRIC" id="fig|1129374.4.peg.2154"/>
<dbReference type="AlphaFoldDB" id="H3ZFS9"/>
<gene>
    <name evidence="2" type="ORF">AJE_10869</name>
</gene>
<dbReference type="Pfam" id="PF03350">
    <property type="entry name" value="UPF0114"/>
    <property type="match status" value="1"/>
</dbReference>
<sequence length="165" mass="18190">MLKVKPMEKILQSSRILVLLTIVVCAAAACLLYLSSVVIVYNIIWETLSQLPDTADLGKRLAVKMLKVLDILLIALTFQIIATGLYRLFLGDVDNLDKGLLKAMDIKNFHDLKITLMQVASVIMVILFLEQAVEVGATLETLYFGLAIAVVVLASVFAAKQMRHS</sequence>
<evidence type="ECO:0000313" key="3">
    <source>
        <dbReference type="Proteomes" id="UP000012046"/>
    </source>
</evidence>
<evidence type="ECO:0008006" key="4">
    <source>
        <dbReference type="Google" id="ProtNLM"/>
    </source>
</evidence>